<dbReference type="InterPro" id="IPR015495">
    <property type="entry name" value="Myb_TF_plants"/>
</dbReference>
<reference evidence="1" key="1">
    <citation type="journal article" date="2021" name="Front. Plant Sci.">
        <title>Chromosome-Scale Genome Assembly for Chinese Sour Jujube and Insights Into Its Genome Evolution and Domestication Signature.</title>
        <authorList>
            <person name="Shen L.-Y."/>
            <person name="Luo H."/>
            <person name="Wang X.-L."/>
            <person name="Wang X.-M."/>
            <person name="Qiu X.-J."/>
            <person name="Liu H."/>
            <person name="Zhou S.-S."/>
            <person name="Jia K.-H."/>
            <person name="Nie S."/>
            <person name="Bao Y.-T."/>
            <person name="Zhang R.-G."/>
            <person name="Yun Q.-Z."/>
            <person name="Chai Y.-H."/>
            <person name="Lu J.-Y."/>
            <person name="Li Y."/>
            <person name="Zhao S.-W."/>
            <person name="Mao J.-F."/>
            <person name="Jia S.-G."/>
            <person name="Mao Y.-M."/>
        </authorList>
    </citation>
    <scope>NUCLEOTIDE SEQUENCE</scope>
    <source>
        <strain evidence="1">AT0</strain>
        <tissue evidence="1">Leaf</tissue>
    </source>
</reference>
<dbReference type="Gene3D" id="1.10.10.60">
    <property type="entry name" value="Homeodomain-like"/>
    <property type="match status" value="1"/>
</dbReference>
<evidence type="ECO:0000313" key="2">
    <source>
        <dbReference type="Proteomes" id="UP000813462"/>
    </source>
</evidence>
<organism evidence="1 2">
    <name type="scientific">Ziziphus jujuba var. spinosa</name>
    <dbReference type="NCBI Taxonomy" id="714518"/>
    <lineage>
        <taxon>Eukaryota</taxon>
        <taxon>Viridiplantae</taxon>
        <taxon>Streptophyta</taxon>
        <taxon>Embryophyta</taxon>
        <taxon>Tracheophyta</taxon>
        <taxon>Spermatophyta</taxon>
        <taxon>Magnoliopsida</taxon>
        <taxon>eudicotyledons</taxon>
        <taxon>Gunneridae</taxon>
        <taxon>Pentapetalae</taxon>
        <taxon>rosids</taxon>
        <taxon>fabids</taxon>
        <taxon>Rosales</taxon>
        <taxon>Rhamnaceae</taxon>
        <taxon>Paliureae</taxon>
        <taxon>Ziziphus</taxon>
    </lineage>
</organism>
<evidence type="ECO:0000313" key="1">
    <source>
        <dbReference type="EMBL" id="KAH7538165.1"/>
    </source>
</evidence>
<comment type="caution">
    <text evidence="1">The sequence shown here is derived from an EMBL/GenBank/DDBJ whole genome shotgun (WGS) entry which is preliminary data.</text>
</comment>
<dbReference type="Proteomes" id="UP000813462">
    <property type="component" value="Unassembled WGS sequence"/>
</dbReference>
<dbReference type="GO" id="GO:0006355">
    <property type="term" value="P:regulation of DNA-templated transcription"/>
    <property type="evidence" value="ECO:0007669"/>
    <property type="project" value="TreeGrafter"/>
</dbReference>
<dbReference type="GO" id="GO:0005634">
    <property type="term" value="C:nucleus"/>
    <property type="evidence" value="ECO:0007669"/>
    <property type="project" value="TreeGrafter"/>
</dbReference>
<dbReference type="AlphaFoldDB" id="A0A978VRJ0"/>
<dbReference type="PANTHER" id="PTHR47998:SF93">
    <property type="entry name" value="MYB-LIKE TRANSCRIPTION FACTOR ETC1"/>
    <property type="match status" value="1"/>
</dbReference>
<dbReference type="PANTHER" id="PTHR47998">
    <property type="entry name" value="TRANSCRIPTION FACTOR MYB51-LIKE ISOFORM X1"/>
    <property type="match status" value="1"/>
</dbReference>
<proteinExistence type="predicted"/>
<gene>
    <name evidence="1" type="ORF">FEM48_Zijuj03G0170100</name>
</gene>
<dbReference type="GO" id="GO:0030154">
    <property type="term" value="P:cell differentiation"/>
    <property type="evidence" value="ECO:0007669"/>
    <property type="project" value="TreeGrafter"/>
</dbReference>
<dbReference type="EMBL" id="JAEACU010000003">
    <property type="protein sequence ID" value="KAH7538165.1"/>
    <property type="molecule type" value="Genomic_DNA"/>
</dbReference>
<accession>A0A978VRJ0</accession>
<dbReference type="GO" id="GO:0000976">
    <property type="term" value="F:transcription cis-regulatory region binding"/>
    <property type="evidence" value="ECO:0007669"/>
    <property type="project" value="TreeGrafter"/>
</dbReference>
<protein>
    <submittedName>
        <fullName evidence="1">Uncharacterized protein</fullName>
    </submittedName>
</protein>
<name>A0A978VRJ0_ZIZJJ</name>
<sequence>MDHHRQNKKTKCNHSNSEEVSSIEWTFINMTEQEEDLIFRMHRLVGERGFSNSVDMSVLIKLDADNASKNVSLTFRTTSWGISSKKQRRLLGSLKCQFGICCSCFHRWDLIAGRIPGRKAEEIERFWIMRHRDMFAQRRKQQREF</sequence>